<comment type="caution">
    <text evidence="1">The sequence shown here is derived from an EMBL/GenBank/DDBJ whole genome shotgun (WGS) entry which is preliminary data.</text>
</comment>
<protein>
    <submittedName>
        <fullName evidence="1">Uncharacterized protein</fullName>
    </submittedName>
</protein>
<evidence type="ECO:0000313" key="1">
    <source>
        <dbReference type="EMBL" id="KAG0299602.1"/>
    </source>
</evidence>
<proteinExistence type="predicted"/>
<reference evidence="1" key="1">
    <citation type="journal article" date="2020" name="Fungal Divers.">
        <title>Resolving the Mortierellaceae phylogeny through synthesis of multi-gene phylogenetics and phylogenomics.</title>
        <authorList>
            <person name="Vandepol N."/>
            <person name="Liber J."/>
            <person name="Desiro A."/>
            <person name="Na H."/>
            <person name="Kennedy M."/>
            <person name="Barry K."/>
            <person name="Grigoriev I.V."/>
            <person name="Miller A.N."/>
            <person name="O'Donnell K."/>
            <person name="Stajich J.E."/>
            <person name="Bonito G."/>
        </authorList>
    </citation>
    <scope>NUCLEOTIDE SEQUENCE</scope>
    <source>
        <strain evidence="1">REB-010B</strain>
    </source>
</reference>
<dbReference type="OrthoDB" id="2409203at2759"/>
<dbReference type="EMBL" id="JAAAIP010002535">
    <property type="protein sequence ID" value="KAG0299602.1"/>
    <property type="molecule type" value="Genomic_DNA"/>
</dbReference>
<gene>
    <name evidence="1" type="ORF">BGZ99_004087</name>
</gene>
<feature type="non-terminal residue" evidence="1">
    <location>
        <position position="136"/>
    </location>
</feature>
<feature type="non-terminal residue" evidence="1">
    <location>
        <position position="1"/>
    </location>
</feature>
<dbReference type="AlphaFoldDB" id="A0A9P6QT48"/>
<sequence length="136" mass="15177">DDSDDDSSSDGSTVPIPQAALAATINWKRGSRMLPNVEVTYNASTAFPPIRSTTVIGIDPGEVFAMTATRVSAETLPATANRKSVRISRSYLYQPYLRFRTLMEEKKEAKRIDVLESNIPPMTLTTMDEYFQYMST</sequence>
<name>A0A9P6QT48_9FUNG</name>
<dbReference type="Proteomes" id="UP000738325">
    <property type="component" value="Unassembled WGS sequence"/>
</dbReference>
<accession>A0A9P6QT48</accession>
<keyword evidence="2" id="KW-1185">Reference proteome</keyword>
<evidence type="ECO:0000313" key="2">
    <source>
        <dbReference type="Proteomes" id="UP000738325"/>
    </source>
</evidence>
<organism evidence="1 2">
    <name type="scientific">Dissophora globulifera</name>
    <dbReference type="NCBI Taxonomy" id="979702"/>
    <lineage>
        <taxon>Eukaryota</taxon>
        <taxon>Fungi</taxon>
        <taxon>Fungi incertae sedis</taxon>
        <taxon>Mucoromycota</taxon>
        <taxon>Mortierellomycotina</taxon>
        <taxon>Mortierellomycetes</taxon>
        <taxon>Mortierellales</taxon>
        <taxon>Mortierellaceae</taxon>
        <taxon>Dissophora</taxon>
    </lineage>
</organism>